<feature type="region of interest" description="Disordered" evidence="17">
    <location>
        <begin position="224"/>
        <end position="250"/>
    </location>
</feature>
<keyword evidence="8 15" id="KW-0833">Ubl conjugation pathway</keyword>
<reference evidence="20" key="1">
    <citation type="journal article" date="2020" name="Stud. Mycol.">
        <title>101 Dothideomycetes genomes: a test case for predicting lifestyles and emergence of pathogens.</title>
        <authorList>
            <person name="Haridas S."/>
            <person name="Albert R."/>
            <person name="Binder M."/>
            <person name="Bloem J."/>
            <person name="Labutti K."/>
            <person name="Salamov A."/>
            <person name="Andreopoulos B."/>
            <person name="Baker S."/>
            <person name="Barry K."/>
            <person name="Bills G."/>
            <person name="Bluhm B."/>
            <person name="Cannon C."/>
            <person name="Castanera R."/>
            <person name="Culley D."/>
            <person name="Daum C."/>
            <person name="Ezra D."/>
            <person name="Gonzalez J."/>
            <person name="Henrissat B."/>
            <person name="Kuo A."/>
            <person name="Liang C."/>
            <person name="Lipzen A."/>
            <person name="Lutzoni F."/>
            <person name="Magnuson J."/>
            <person name="Mondo S."/>
            <person name="Nolan M."/>
            <person name="Ohm R."/>
            <person name="Pangilinan J."/>
            <person name="Park H.-J."/>
            <person name="Ramirez L."/>
            <person name="Alfaro M."/>
            <person name="Sun H."/>
            <person name="Tritt A."/>
            <person name="Yoshinaga Y."/>
            <person name="Zwiers L.-H."/>
            <person name="Turgeon B."/>
            <person name="Goodwin S."/>
            <person name="Spatafora J."/>
            <person name="Crous P."/>
            <person name="Grigoriev I."/>
        </authorList>
    </citation>
    <scope>NUCLEOTIDE SEQUENCE</scope>
    <source>
        <strain evidence="20">CBS 121739</strain>
    </source>
</reference>
<dbReference type="CDD" id="cd16499">
    <property type="entry name" value="RING-HC_Bre1-like"/>
    <property type="match status" value="1"/>
</dbReference>
<comment type="catalytic activity">
    <reaction evidence="1 15">
        <text>S-ubiquitinyl-[E2 ubiquitin-conjugating enzyme]-L-cysteine + [acceptor protein]-L-lysine = [E2 ubiquitin-conjugating enzyme]-L-cysteine + N(6)-ubiquitinyl-[acceptor protein]-L-lysine.</text>
        <dbReference type="EC" id="2.3.2.27"/>
    </reaction>
</comment>
<dbReference type="PANTHER" id="PTHR23163:SF0">
    <property type="entry name" value="E3 UBIQUITIN-PROTEIN LIGASE BRE1"/>
    <property type="match status" value="1"/>
</dbReference>
<dbReference type="InterPro" id="IPR017907">
    <property type="entry name" value="Znf_RING_CS"/>
</dbReference>
<evidence type="ECO:0000256" key="14">
    <source>
        <dbReference type="PROSITE-ProRule" id="PRU00042"/>
    </source>
</evidence>
<dbReference type="InterPro" id="IPR013956">
    <property type="entry name" value="E3_ubiquit_lig_Bre1"/>
</dbReference>
<evidence type="ECO:0000256" key="1">
    <source>
        <dbReference type="ARBA" id="ARBA00000900"/>
    </source>
</evidence>
<keyword evidence="7 14" id="KW-0863">Zinc-finger</keyword>
<keyword evidence="6 15" id="KW-0479">Metal-binding</keyword>
<feature type="compositionally biased region" description="Polar residues" evidence="17">
    <location>
        <begin position="23"/>
        <end position="32"/>
    </location>
</feature>
<evidence type="ECO:0000256" key="7">
    <source>
        <dbReference type="ARBA" id="ARBA00022771"/>
    </source>
</evidence>
<evidence type="ECO:0000256" key="2">
    <source>
        <dbReference type="ARBA" id="ARBA00004123"/>
    </source>
</evidence>
<evidence type="ECO:0000256" key="17">
    <source>
        <dbReference type="SAM" id="MobiDB-lite"/>
    </source>
</evidence>
<keyword evidence="5 15" id="KW-0808">Transferase</keyword>
<dbReference type="Pfam" id="PF00097">
    <property type="entry name" value="zf-C3HC4"/>
    <property type="match status" value="1"/>
</dbReference>
<feature type="region of interest" description="Disordered" evidence="17">
    <location>
        <begin position="1"/>
        <end position="40"/>
    </location>
</feature>
<dbReference type="SMART" id="SM00184">
    <property type="entry name" value="RING"/>
    <property type="match status" value="1"/>
</dbReference>
<evidence type="ECO:0000259" key="19">
    <source>
        <dbReference type="PROSITE" id="PS50157"/>
    </source>
</evidence>
<name>A0A6A6W1S6_9PEZI</name>
<dbReference type="GO" id="GO:0008270">
    <property type="term" value="F:zinc ion binding"/>
    <property type="evidence" value="ECO:0007669"/>
    <property type="project" value="UniProtKB-KW"/>
</dbReference>
<dbReference type="InterPro" id="IPR013083">
    <property type="entry name" value="Znf_RING/FYVE/PHD"/>
</dbReference>
<evidence type="ECO:0000313" key="20">
    <source>
        <dbReference type="EMBL" id="KAF2756026.1"/>
    </source>
</evidence>
<comment type="similarity">
    <text evidence="4 15">Belongs to the BRE1 family.</text>
</comment>
<feature type="domain" description="RING-type" evidence="18">
    <location>
        <begin position="662"/>
        <end position="700"/>
    </location>
</feature>
<evidence type="ECO:0000256" key="8">
    <source>
        <dbReference type="ARBA" id="ARBA00022786"/>
    </source>
</evidence>
<dbReference type="SUPFAM" id="SSF57850">
    <property type="entry name" value="RING/U-box"/>
    <property type="match status" value="1"/>
</dbReference>
<dbReference type="InterPro" id="IPR018957">
    <property type="entry name" value="Znf_C3HC4_RING-type"/>
</dbReference>
<feature type="coiled-coil region" evidence="16">
    <location>
        <begin position="411"/>
        <end position="511"/>
    </location>
</feature>
<dbReference type="Gene3D" id="3.30.40.10">
    <property type="entry name" value="Zinc/RING finger domain, C3HC4 (zinc finger)"/>
    <property type="match status" value="1"/>
</dbReference>
<feature type="coiled-coil region" evidence="16">
    <location>
        <begin position="617"/>
        <end position="644"/>
    </location>
</feature>
<dbReference type="AlphaFoldDB" id="A0A6A6W1S6"/>
<sequence length="715" mass="81394">MEDRKRSMVPEHDELAPPAKRQAMSNNANGTKTHPDADLPWKEDLENFQKDAILRQLREYKREKQTCESQIAEMEKKMTYHDDHLRVVDSWFNQLLDEIRLMVNDIVVTRPLQPNDALFPPSLLFSDSEKFQEHLSDRSQKIRSVLSDLLSKSPGDANAEKLQEQLSKLLAQEKVTISELHRVTTEKDQLIERLEKASYRYMVAEKKLDRAKSQAVAKIERQAMQGATAAQSHEEPKDVKKESTEVNGTTVQAPVSEELLSAKKEAEAIALKRKEQLDKLDAENQKLTAELTQLKVRLSGLSDEDYSKTELFKGMKSQYDEVIRRINDLTAVNNTLREEAQKLQQERTQYRIQVDEETRVSIQNSETQLSKAETDLSRIRNSRDEYLADVTIRKAAAEEHKTSFGQIQDLAKASDDRIKALELEVERLKVQIGEQQASGERADLEQMDADQLRGKIVNLEKEYALVLEEMPSLEVAYKKAQAIASKKTAELVAWEEQIARLNAEKAKADQKFFGAMKAKEAREQESRLLRAQNLKSAEIITQLKEAETSSRNLAVNLEKQLTETKEAVNSTTSQVRTTQATMTKHLSVAEGFVSQIAELKKVVSSKDATCTAACQAQREAEVKIEQLQIQVDDSNKQIEEWKARSQGKQTDTEGQLRQMVLCTICRRNWKNTCIKLCGHVFCQECVDERVQSRSRKCPGCGKSFGANDTMRVHLT</sequence>
<dbReference type="PROSITE" id="PS50157">
    <property type="entry name" value="ZINC_FINGER_C2H2_2"/>
    <property type="match status" value="1"/>
</dbReference>
<dbReference type="GeneID" id="54485430"/>
<evidence type="ECO:0000256" key="16">
    <source>
        <dbReference type="SAM" id="Coils"/>
    </source>
</evidence>
<evidence type="ECO:0000256" key="9">
    <source>
        <dbReference type="ARBA" id="ARBA00022833"/>
    </source>
</evidence>
<dbReference type="InterPro" id="IPR001841">
    <property type="entry name" value="Znf_RING"/>
</dbReference>
<keyword evidence="10 15" id="KW-0156">Chromatin regulator</keyword>
<feature type="coiled-coil region" evidence="16">
    <location>
        <begin position="50"/>
        <end position="77"/>
    </location>
</feature>
<dbReference type="GO" id="GO:0061630">
    <property type="term" value="F:ubiquitin protein ligase activity"/>
    <property type="evidence" value="ECO:0007669"/>
    <property type="project" value="UniProtKB-EC"/>
</dbReference>
<protein>
    <recommendedName>
        <fullName evidence="15">E3 ubiquitin protein ligase</fullName>
        <ecNumber evidence="15">2.3.2.27</ecNumber>
    </recommendedName>
</protein>
<keyword evidence="11 15" id="KW-0175">Coiled coil</keyword>
<dbReference type="EMBL" id="ML996576">
    <property type="protein sequence ID" value="KAF2756026.1"/>
    <property type="molecule type" value="Genomic_DNA"/>
</dbReference>
<dbReference type="PANTHER" id="PTHR23163">
    <property type="entry name" value="RING FINGER PROTEIN-RELATED"/>
    <property type="match status" value="1"/>
</dbReference>
<dbReference type="Pfam" id="PF26095">
    <property type="entry name" value="CC_Bre1"/>
    <property type="match status" value="1"/>
</dbReference>
<feature type="coiled-coil region" evidence="16">
    <location>
        <begin position="263"/>
        <end position="382"/>
    </location>
</feature>
<evidence type="ECO:0000256" key="6">
    <source>
        <dbReference type="ARBA" id="ARBA00022723"/>
    </source>
</evidence>
<evidence type="ECO:0000313" key="21">
    <source>
        <dbReference type="Proteomes" id="UP000799437"/>
    </source>
</evidence>
<dbReference type="EC" id="2.3.2.27" evidence="15"/>
<dbReference type="RefSeq" id="XP_033598477.1">
    <property type="nucleotide sequence ID" value="XM_033744376.1"/>
</dbReference>
<accession>A0A6A6W1S6</accession>
<feature type="coiled-coil region" evidence="16">
    <location>
        <begin position="187"/>
        <end position="214"/>
    </location>
</feature>
<dbReference type="GO" id="GO:0016567">
    <property type="term" value="P:protein ubiquitination"/>
    <property type="evidence" value="ECO:0007669"/>
    <property type="project" value="UniProtKB-UniRule"/>
</dbReference>
<dbReference type="UniPathway" id="UPA00143"/>
<proteinExistence type="inferred from homology"/>
<evidence type="ECO:0000259" key="18">
    <source>
        <dbReference type="PROSITE" id="PS50089"/>
    </source>
</evidence>
<keyword evidence="9 15" id="KW-0862">Zinc</keyword>
<evidence type="ECO:0000256" key="12">
    <source>
        <dbReference type="ARBA" id="ARBA00023242"/>
    </source>
</evidence>
<evidence type="ECO:0000256" key="15">
    <source>
        <dbReference type="RuleBase" id="RU365038"/>
    </source>
</evidence>
<evidence type="ECO:0000256" key="13">
    <source>
        <dbReference type="ARBA" id="ARBA00059679"/>
    </source>
</evidence>
<comment type="subcellular location">
    <subcellularLocation>
        <location evidence="2 15">Nucleus</location>
    </subcellularLocation>
</comment>
<keyword evidence="12 15" id="KW-0539">Nucleus</keyword>
<comment type="pathway">
    <text evidence="3 15">Protein modification; protein ubiquitination.</text>
</comment>
<feature type="compositionally biased region" description="Basic and acidic residues" evidence="17">
    <location>
        <begin position="232"/>
        <end position="244"/>
    </location>
</feature>
<dbReference type="Proteomes" id="UP000799437">
    <property type="component" value="Unassembled WGS sequence"/>
</dbReference>
<evidence type="ECO:0000256" key="4">
    <source>
        <dbReference type="ARBA" id="ARBA00005555"/>
    </source>
</evidence>
<dbReference type="GO" id="GO:0033503">
    <property type="term" value="C:HULC complex"/>
    <property type="evidence" value="ECO:0007669"/>
    <property type="project" value="TreeGrafter"/>
</dbReference>
<dbReference type="PROSITE" id="PS50089">
    <property type="entry name" value="ZF_RING_2"/>
    <property type="match status" value="1"/>
</dbReference>
<dbReference type="GO" id="GO:0005634">
    <property type="term" value="C:nucleus"/>
    <property type="evidence" value="ECO:0007669"/>
    <property type="project" value="UniProtKB-SubCell"/>
</dbReference>
<organism evidence="20 21">
    <name type="scientific">Pseudovirgaria hyperparasitica</name>
    <dbReference type="NCBI Taxonomy" id="470096"/>
    <lineage>
        <taxon>Eukaryota</taxon>
        <taxon>Fungi</taxon>
        <taxon>Dikarya</taxon>
        <taxon>Ascomycota</taxon>
        <taxon>Pezizomycotina</taxon>
        <taxon>Dothideomycetes</taxon>
        <taxon>Dothideomycetes incertae sedis</taxon>
        <taxon>Acrospermales</taxon>
        <taxon>Acrospermaceae</taxon>
        <taxon>Pseudovirgaria</taxon>
    </lineage>
</organism>
<dbReference type="Pfam" id="PF08647">
    <property type="entry name" value="BRE1"/>
    <property type="match status" value="1"/>
</dbReference>
<dbReference type="GO" id="GO:0006325">
    <property type="term" value="P:chromatin organization"/>
    <property type="evidence" value="ECO:0007669"/>
    <property type="project" value="UniProtKB-KW"/>
</dbReference>
<comment type="function">
    <text evidence="13">E3 ubiquitin-protein ligase that mediates monoubiquitination of histone H2B to form H2BK123ub1. H2BK123ub1 gives a specific tag for epigenetic transcriptional activation and is also a prerequisite for H3K4me and H3K79me formation.</text>
</comment>
<evidence type="ECO:0000256" key="3">
    <source>
        <dbReference type="ARBA" id="ARBA00004906"/>
    </source>
</evidence>
<dbReference type="OrthoDB" id="654191at2759"/>
<dbReference type="PROSITE" id="PS00518">
    <property type="entry name" value="ZF_RING_1"/>
    <property type="match status" value="1"/>
</dbReference>
<evidence type="ECO:0000256" key="5">
    <source>
        <dbReference type="ARBA" id="ARBA00022679"/>
    </source>
</evidence>
<feature type="compositionally biased region" description="Basic and acidic residues" evidence="17">
    <location>
        <begin position="1"/>
        <end position="15"/>
    </location>
</feature>
<keyword evidence="21" id="KW-1185">Reference proteome</keyword>
<evidence type="ECO:0000256" key="11">
    <source>
        <dbReference type="ARBA" id="ARBA00023054"/>
    </source>
</evidence>
<feature type="domain" description="C2H2-type" evidence="19">
    <location>
        <begin position="695"/>
        <end position="715"/>
    </location>
</feature>
<dbReference type="InterPro" id="IPR058643">
    <property type="entry name" value="BRE1-like_CC"/>
</dbReference>
<evidence type="ECO:0000256" key="10">
    <source>
        <dbReference type="ARBA" id="ARBA00022853"/>
    </source>
</evidence>
<gene>
    <name evidence="20" type="ORF">EJ05DRAFT_478072</name>
</gene>
<dbReference type="InterPro" id="IPR013087">
    <property type="entry name" value="Znf_C2H2_type"/>
</dbReference>